<keyword evidence="2" id="KW-1185">Reference proteome</keyword>
<evidence type="ECO:0000313" key="1">
    <source>
        <dbReference type="EMBL" id="KAL3280442.1"/>
    </source>
</evidence>
<evidence type="ECO:0000313" key="2">
    <source>
        <dbReference type="Proteomes" id="UP001516400"/>
    </source>
</evidence>
<sequence>MRISESRESPNTILTKCAKMNEDSHKRLCINGNSDRTVVKVREESPKNSCVPGGRLKFFKDGKFILELERAKEGERVSWVSVPRKTFWPPQGVATSVTCKQESSTSLSSK</sequence>
<dbReference type="AlphaFoldDB" id="A0ABD2NPK6"/>
<comment type="caution">
    <text evidence="1">The sequence shown here is derived from an EMBL/GenBank/DDBJ whole genome shotgun (WGS) entry which is preliminary data.</text>
</comment>
<accession>A0ABD2NPK6</accession>
<dbReference type="EMBL" id="JABFTP020000126">
    <property type="protein sequence ID" value="KAL3280442.1"/>
    <property type="molecule type" value="Genomic_DNA"/>
</dbReference>
<protein>
    <submittedName>
        <fullName evidence="1">Uncharacterized protein</fullName>
    </submittedName>
</protein>
<gene>
    <name evidence="1" type="ORF">HHI36_023933</name>
</gene>
<reference evidence="1 2" key="1">
    <citation type="journal article" date="2021" name="BMC Biol.">
        <title>Horizontally acquired antibacterial genes associated with adaptive radiation of ladybird beetles.</title>
        <authorList>
            <person name="Li H.S."/>
            <person name="Tang X.F."/>
            <person name="Huang Y.H."/>
            <person name="Xu Z.Y."/>
            <person name="Chen M.L."/>
            <person name="Du X.Y."/>
            <person name="Qiu B.Y."/>
            <person name="Chen P.T."/>
            <person name="Zhang W."/>
            <person name="Slipinski A."/>
            <person name="Escalona H.E."/>
            <person name="Waterhouse R.M."/>
            <person name="Zwick A."/>
            <person name="Pang H."/>
        </authorList>
    </citation>
    <scope>NUCLEOTIDE SEQUENCE [LARGE SCALE GENOMIC DNA]</scope>
    <source>
        <strain evidence="1">SYSU2018</strain>
    </source>
</reference>
<name>A0ABD2NPK6_9CUCU</name>
<proteinExistence type="predicted"/>
<organism evidence="1 2">
    <name type="scientific">Cryptolaemus montrouzieri</name>
    <dbReference type="NCBI Taxonomy" id="559131"/>
    <lineage>
        <taxon>Eukaryota</taxon>
        <taxon>Metazoa</taxon>
        <taxon>Ecdysozoa</taxon>
        <taxon>Arthropoda</taxon>
        <taxon>Hexapoda</taxon>
        <taxon>Insecta</taxon>
        <taxon>Pterygota</taxon>
        <taxon>Neoptera</taxon>
        <taxon>Endopterygota</taxon>
        <taxon>Coleoptera</taxon>
        <taxon>Polyphaga</taxon>
        <taxon>Cucujiformia</taxon>
        <taxon>Coccinelloidea</taxon>
        <taxon>Coccinellidae</taxon>
        <taxon>Scymninae</taxon>
        <taxon>Scymnini</taxon>
        <taxon>Cryptolaemus</taxon>
    </lineage>
</organism>
<dbReference type="Proteomes" id="UP001516400">
    <property type="component" value="Unassembled WGS sequence"/>
</dbReference>